<dbReference type="InterPro" id="IPR029063">
    <property type="entry name" value="SAM-dependent_MTases_sf"/>
</dbReference>
<dbReference type="InterPro" id="IPR006342">
    <property type="entry name" value="FkbM_mtfrase"/>
</dbReference>
<feature type="signal peptide" evidence="1">
    <location>
        <begin position="1"/>
        <end position="27"/>
    </location>
</feature>
<reference evidence="3 4" key="1">
    <citation type="journal article" date="2009" name="Science">
        <title>Green evolution and dynamic adaptations revealed by genomes of the marine picoeukaryotes Micromonas.</title>
        <authorList>
            <person name="Worden A.Z."/>
            <person name="Lee J.H."/>
            <person name="Mock T."/>
            <person name="Rouze P."/>
            <person name="Simmons M.P."/>
            <person name="Aerts A.L."/>
            <person name="Allen A.E."/>
            <person name="Cuvelier M.L."/>
            <person name="Derelle E."/>
            <person name="Everett M.V."/>
            <person name="Foulon E."/>
            <person name="Grimwood J."/>
            <person name="Gundlach H."/>
            <person name="Henrissat B."/>
            <person name="Napoli C."/>
            <person name="McDonald S.M."/>
            <person name="Parker M.S."/>
            <person name="Rombauts S."/>
            <person name="Salamov A."/>
            <person name="Von Dassow P."/>
            <person name="Badger J.H."/>
            <person name="Coutinho P.M."/>
            <person name="Demir E."/>
            <person name="Dubchak I."/>
            <person name="Gentemann C."/>
            <person name="Eikrem W."/>
            <person name="Gready J.E."/>
            <person name="John U."/>
            <person name="Lanier W."/>
            <person name="Lindquist E.A."/>
            <person name="Lucas S."/>
            <person name="Mayer K.F."/>
            <person name="Moreau H."/>
            <person name="Not F."/>
            <person name="Otillar R."/>
            <person name="Panaud O."/>
            <person name="Pangilinan J."/>
            <person name="Paulsen I."/>
            <person name="Piegu B."/>
            <person name="Poliakov A."/>
            <person name="Robbens S."/>
            <person name="Schmutz J."/>
            <person name="Toulza E."/>
            <person name="Wyss T."/>
            <person name="Zelensky A."/>
            <person name="Zhou K."/>
            <person name="Armbrust E.V."/>
            <person name="Bhattacharya D."/>
            <person name="Goodenough U.W."/>
            <person name="Van de Peer Y."/>
            <person name="Grigoriev I.V."/>
        </authorList>
    </citation>
    <scope>NUCLEOTIDE SEQUENCE [LARGE SCALE GENOMIC DNA]</scope>
    <source>
        <strain evidence="3 4">CCMP1545</strain>
    </source>
</reference>
<dbReference type="KEGG" id="mpp:MICPUCDRAFT_54831"/>
<dbReference type="eggNOG" id="ENOG502RUZB">
    <property type="taxonomic scope" value="Eukaryota"/>
</dbReference>
<organism evidence="4">
    <name type="scientific">Micromonas pusilla (strain CCMP1545)</name>
    <name type="common">Picoplanktonic green alga</name>
    <dbReference type="NCBI Taxonomy" id="564608"/>
    <lineage>
        <taxon>Eukaryota</taxon>
        <taxon>Viridiplantae</taxon>
        <taxon>Chlorophyta</taxon>
        <taxon>Mamiellophyceae</taxon>
        <taxon>Mamiellales</taxon>
        <taxon>Mamiellaceae</taxon>
        <taxon>Micromonas</taxon>
    </lineage>
</organism>
<dbReference type="Gene3D" id="3.40.50.150">
    <property type="entry name" value="Vaccinia Virus protein VP39"/>
    <property type="match status" value="1"/>
</dbReference>
<name>C1NAB5_MICPC</name>
<dbReference type="GO" id="GO:0031902">
    <property type="term" value="C:late endosome membrane"/>
    <property type="evidence" value="ECO:0007669"/>
    <property type="project" value="TreeGrafter"/>
</dbReference>
<dbReference type="GeneID" id="9690377"/>
<evidence type="ECO:0000313" key="3">
    <source>
        <dbReference type="EMBL" id="EEH50855.1"/>
    </source>
</evidence>
<dbReference type="GO" id="GO:0006888">
    <property type="term" value="P:endoplasmic reticulum to Golgi vesicle-mediated transport"/>
    <property type="evidence" value="ECO:0007669"/>
    <property type="project" value="TreeGrafter"/>
</dbReference>
<proteinExistence type="predicted"/>
<dbReference type="GO" id="GO:0005794">
    <property type="term" value="C:Golgi apparatus"/>
    <property type="evidence" value="ECO:0007669"/>
    <property type="project" value="TreeGrafter"/>
</dbReference>
<dbReference type="PANTHER" id="PTHR34009">
    <property type="entry name" value="PROTEIN STAR"/>
    <property type="match status" value="1"/>
</dbReference>
<evidence type="ECO:0000313" key="4">
    <source>
        <dbReference type="Proteomes" id="UP000001876"/>
    </source>
</evidence>
<dbReference type="RefSeq" id="XP_003064875.1">
    <property type="nucleotide sequence ID" value="XM_003064829.1"/>
</dbReference>
<dbReference type="Pfam" id="PF05050">
    <property type="entry name" value="Methyltransf_21"/>
    <property type="match status" value="1"/>
</dbReference>
<dbReference type="OrthoDB" id="501406at2759"/>
<keyword evidence="1" id="KW-0732">Signal</keyword>
<gene>
    <name evidence="3" type="ORF">MICPUCDRAFT_54831</name>
</gene>
<dbReference type="PANTHER" id="PTHR34009:SF2">
    <property type="entry name" value="PROTEIN STAR"/>
    <property type="match status" value="1"/>
</dbReference>
<evidence type="ECO:0000256" key="1">
    <source>
        <dbReference type="SAM" id="SignalP"/>
    </source>
</evidence>
<protein>
    <submittedName>
        <fullName evidence="3">Predicted protein</fullName>
    </submittedName>
</protein>
<dbReference type="SUPFAM" id="SSF53335">
    <property type="entry name" value="S-adenosyl-L-methionine-dependent methyltransferases"/>
    <property type="match status" value="1"/>
</dbReference>
<evidence type="ECO:0000259" key="2">
    <source>
        <dbReference type="Pfam" id="PF05050"/>
    </source>
</evidence>
<dbReference type="GO" id="GO:0016197">
    <property type="term" value="P:endosomal transport"/>
    <property type="evidence" value="ECO:0007669"/>
    <property type="project" value="TreeGrafter"/>
</dbReference>
<dbReference type="Proteomes" id="UP000001876">
    <property type="component" value="Unassembled WGS sequence"/>
</dbReference>
<sequence>MSCFTPRAVRLLTFFSAILLLLSVVSKSRKRALSNYVVSRKRDPALASRVDAILERSRLVRETMSASGGNFSTVVKTTARRCDTLLSSSSRKKFSKSQDKEDQFLEDSFFKGVCEGTYVELGGLDGVKFSNTHMFHHGLRWRGVLIEPSPRNFARLTENRPRDELYNAAVCAQHSQVHFIEALNSVSNGASSGVLEFMAPSFVEHWKDRLTATGSTLTKIECMPLSDILLKSDAGRTHVDMLSLDVEGAELEVLRTLDFDKHQFGVIFYEADEHDPVKYASYLGPDALPKGVTLGSIVTKSRPEAPRSCVEAVQYANFRWYDLGGSGSSSKNGVYTEEVLSQLRYRQDVDIARREYETRHRVTFEWIVNPRPDNVFVNPIPILSEVNSAKLYVPSWGHGYDSRSLSEDKRRVGINDRFSFGGREVMGKYNELYGVLCGGSGAGGKKLSIRAREALDAVITRDSLR</sequence>
<accession>C1NAB5</accession>
<dbReference type="EMBL" id="GG663753">
    <property type="protein sequence ID" value="EEH50855.1"/>
    <property type="molecule type" value="Genomic_DNA"/>
</dbReference>
<feature type="domain" description="Methyltransferase FkbM" evidence="2">
    <location>
        <begin position="122"/>
        <end position="273"/>
    </location>
</feature>
<dbReference type="AlphaFoldDB" id="C1NAB5"/>
<feature type="chain" id="PRO_5002912414" evidence="1">
    <location>
        <begin position="28"/>
        <end position="465"/>
    </location>
</feature>
<dbReference type="GO" id="GO:0005789">
    <property type="term" value="C:endoplasmic reticulum membrane"/>
    <property type="evidence" value="ECO:0007669"/>
    <property type="project" value="TreeGrafter"/>
</dbReference>
<dbReference type="NCBIfam" id="TIGR01444">
    <property type="entry name" value="fkbM_fam"/>
    <property type="match status" value="1"/>
</dbReference>
<keyword evidence="4" id="KW-1185">Reference proteome</keyword>
<dbReference type="InterPro" id="IPR053202">
    <property type="entry name" value="EGF_Rcpt_Signaling_Reg"/>
</dbReference>
<dbReference type="GO" id="GO:0005886">
    <property type="term" value="C:plasma membrane"/>
    <property type="evidence" value="ECO:0007669"/>
    <property type="project" value="TreeGrafter"/>
</dbReference>